<reference evidence="2" key="1">
    <citation type="journal article" date="2019" name="bioRxiv">
        <title>The Genome of the Zebra Mussel, Dreissena polymorpha: A Resource for Invasive Species Research.</title>
        <authorList>
            <person name="McCartney M.A."/>
            <person name="Auch B."/>
            <person name="Kono T."/>
            <person name="Mallez S."/>
            <person name="Zhang Y."/>
            <person name="Obille A."/>
            <person name="Becker A."/>
            <person name="Abrahante J.E."/>
            <person name="Garbe J."/>
            <person name="Badalamenti J.P."/>
            <person name="Herman A."/>
            <person name="Mangelson H."/>
            <person name="Liachko I."/>
            <person name="Sullivan S."/>
            <person name="Sone E.D."/>
            <person name="Koren S."/>
            <person name="Silverstein K.A.T."/>
            <person name="Beckman K.B."/>
            <person name="Gohl D.M."/>
        </authorList>
    </citation>
    <scope>NUCLEOTIDE SEQUENCE</scope>
    <source>
        <strain evidence="2">Duluth1</strain>
        <tissue evidence="2">Whole animal</tissue>
    </source>
</reference>
<protein>
    <submittedName>
        <fullName evidence="2">Uncharacterized protein</fullName>
    </submittedName>
</protein>
<evidence type="ECO:0000313" key="3">
    <source>
        <dbReference type="Proteomes" id="UP000828390"/>
    </source>
</evidence>
<proteinExistence type="predicted"/>
<dbReference type="OrthoDB" id="6135382at2759"/>
<name>A0A9D4JB03_DREPO</name>
<feature type="compositionally biased region" description="Polar residues" evidence="1">
    <location>
        <begin position="163"/>
        <end position="184"/>
    </location>
</feature>
<accession>A0A9D4JB03</accession>
<organism evidence="2 3">
    <name type="scientific">Dreissena polymorpha</name>
    <name type="common">Zebra mussel</name>
    <name type="synonym">Mytilus polymorpha</name>
    <dbReference type="NCBI Taxonomy" id="45954"/>
    <lineage>
        <taxon>Eukaryota</taxon>
        <taxon>Metazoa</taxon>
        <taxon>Spiralia</taxon>
        <taxon>Lophotrochozoa</taxon>
        <taxon>Mollusca</taxon>
        <taxon>Bivalvia</taxon>
        <taxon>Autobranchia</taxon>
        <taxon>Heteroconchia</taxon>
        <taxon>Euheterodonta</taxon>
        <taxon>Imparidentia</taxon>
        <taxon>Neoheterodontei</taxon>
        <taxon>Myida</taxon>
        <taxon>Dreissenoidea</taxon>
        <taxon>Dreissenidae</taxon>
        <taxon>Dreissena</taxon>
    </lineage>
</organism>
<dbReference type="EMBL" id="JAIWYP010000007">
    <property type="protein sequence ID" value="KAH3801397.1"/>
    <property type="molecule type" value="Genomic_DNA"/>
</dbReference>
<sequence length="299" mass="32858">MNFNEKSKDFKQVRQTGGGGVRHLIINKTLVVQTLLEHAKETCFPFGNSKLGSVEEFDIEIRNFQGTTIDKEMNINDLYIASKLKILRVYMYTKKKTEKGPGSPGLSSSVQECGTLSDSESLPYMMGKYLTGEFAVSTQAAFTLASPESETSEFTGSTQAAFTLSSPDSETTNTTWSTPESFNLASPDPEVNFNPRSYGLSLRRRSGTTATTTVSGSHSAGLTCQSIITEIEILDSEGEEIQSALLESMQHQIPSTISDDSTEPSVADILQEFRNRYIKDDHTNCVISRSKPLDSAIRL</sequence>
<gene>
    <name evidence="2" type="ORF">DPMN_155047</name>
</gene>
<evidence type="ECO:0000313" key="2">
    <source>
        <dbReference type="EMBL" id="KAH3801397.1"/>
    </source>
</evidence>
<dbReference type="Proteomes" id="UP000828390">
    <property type="component" value="Unassembled WGS sequence"/>
</dbReference>
<dbReference type="AlphaFoldDB" id="A0A9D4JB03"/>
<evidence type="ECO:0000256" key="1">
    <source>
        <dbReference type="SAM" id="MobiDB-lite"/>
    </source>
</evidence>
<reference evidence="2" key="2">
    <citation type="submission" date="2020-11" db="EMBL/GenBank/DDBJ databases">
        <authorList>
            <person name="McCartney M.A."/>
            <person name="Auch B."/>
            <person name="Kono T."/>
            <person name="Mallez S."/>
            <person name="Becker A."/>
            <person name="Gohl D.M."/>
            <person name="Silverstein K.A.T."/>
            <person name="Koren S."/>
            <person name="Bechman K.B."/>
            <person name="Herman A."/>
            <person name="Abrahante J.E."/>
            <person name="Garbe J."/>
        </authorList>
    </citation>
    <scope>NUCLEOTIDE SEQUENCE</scope>
    <source>
        <strain evidence="2">Duluth1</strain>
        <tissue evidence="2">Whole animal</tissue>
    </source>
</reference>
<comment type="caution">
    <text evidence="2">The sequence shown here is derived from an EMBL/GenBank/DDBJ whole genome shotgun (WGS) entry which is preliminary data.</text>
</comment>
<feature type="region of interest" description="Disordered" evidence="1">
    <location>
        <begin position="163"/>
        <end position="190"/>
    </location>
</feature>
<keyword evidence="3" id="KW-1185">Reference proteome</keyword>